<dbReference type="InterPro" id="IPR001537">
    <property type="entry name" value="SpoU_MeTrfase"/>
</dbReference>
<dbReference type="SUPFAM" id="SSF75217">
    <property type="entry name" value="alpha/beta knot"/>
    <property type="match status" value="1"/>
</dbReference>
<protein>
    <submittedName>
        <fullName evidence="5">RNA methyltransferase</fullName>
    </submittedName>
</protein>
<gene>
    <name evidence="5" type="ORF">DWY20_02900</name>
</gene>
<dbReference type="CDD" id="cd18109">
    <property type="entry name" value="SpoU-like_RNA-MTase"/>
    <property type="match status" value="1"/>
</dbReference>
<dbReference type="Pfam" id="PF00588">
    <property type="entry name" value="SpoU_methylase"/>
    <property type="match status" value="1"/>
</dbReference>
<evidence type="ECO:0000259" key="4">
    <source>
        <dbReference type="SMART" id="SM00967"/>
    </source>
</evidence>
<evidence type="ECO:0000313" key="6">
    <source>
        <dbReference type="Proteomes" id="UP000285864"/>
    </source>
</evidence>
<dbReference type="GO" id="GO:0006396">
    <property type="term" value="P:RNA processing"/>
    <property type="evidence" value="ECO:0007669"/>
    <property type="project" value="InterPro"/>
</dbReference>
<dbReference type="SMART" id="SM00967">
    <property type="entry name" value="SpoU_sub_bind"/>
    <property type="match status" value="1"/>
</dbReference>
<dbReference type="Gene3D" id="3.30.1330.30">
    <property type="match status" value="1"/>
</dbReference>
<dbReference type="Gene3D" id="3.40.1280.10">
    <property type="match status" value="1"/>
</dbReference>
<dbReference type="InterPro" id="IPR013123">
    <property type="entry name" value="SpoU_subst-bd"/>
</dbReference>
<dbReference type="InterPro" id="IPR029026">
    <property type="entry name" value="tRNA_m1G_MTases_N"/>
</dbReference>
<sequence>MLSKNKIKYIRSLELKKNRKEEHAFLAEGNKLVNDLINHFSCQLLVATKEWLQSHPHLQAAEIIEVTHEELSRASLLKTPQEVLAVFEQPHYEFDANVTDQSLCLALDDVQDPGNLGTIIRIADWFGIEHIFCSSGTADVYNPKTIQATMGAIARVKLHYCNLPDFLKSASQKNTPIFGTFLDGENIYTQELPANGIIIMGNEGNGISKQIAEMVTHRILIPNYPQGCETSESLNVAVATAIVCAEFRRRTAWSSSF</sequence>
<keyword evidence="3 5" id="KW-0808">Transferase</keyword>
<reference evidence="5 6" key="1">
    <citation type="submission" date="2018-08" db="EMBL/GenBank/DDBJ databases">
        <title>A genome reference for cultivated species of the human gut microbiota.</title>
        <authorList>
            <person name="Zou Y."/>
            <person name="Xue W."/>
            <person name="Luo G."/>
        </authorList>
    </citation>
    <scope>NUCLEOTIDE SEQUENCE [LARGE SCALE GENOMIC DNA]</scope>
    <source>
        <strain evidence="5 6">AF24-2</strain>
    </source>
</reference>
<dbReference type="PANTHER" id="PTHR43191">
    <property type="entry name" value="RRNA METHYLTRANSFERASE 3"/>
    <property type="match status" value="1"/>
</dbReference>
<dbReference type="Pfam" id="PF22435">
    <property type="entry name" value="MRM3-like_sub_bind"/>
    <property type="match status" value="1"/>
</dbReference>
<evidence type="ECO:0000256" key="2">
    <source>
        <dbReference type="ARBA" id="ARBA00022603"/>
    </source>
</evidence>
<evidence type="ECO:0000256" key="3">
    <source>
        <dbReference type="ARBA" id="ARBA00022679"/>
    </source>
</evidence>
<evidence type="ECO:0000256" key="1">
    <source>
        <dbReference type="ARBA" id="ARBA00007228"/>
    </source>
</evidence>
<comment type="caution">
    <text evidence="5">The sequence shown here is derived from an EMBL/GenBank/DDBJ whole genome shotgun (WGS) entry which is preliminary data.</text>
</comment>
<dbReference type="Proteomes" id="UP000285864">
    <property type="component" value="Unassembled WGS sequence"/>
</dbReference>
<keyword evidence="6" id="KW-1185">Reference proteome</keyword>
<dbReference type="InterPro" id="IPR051259">
    <property type="entry name" value="rRNA_Methyltransferase"/>
</dbReference>
<name>A0A412GW30_9BACT</name>
<dbReference type="GO" id="GO:0008173">
    <property type="term" value="F:RNA methyltransferase activity"/>
    <property type="evidence" value="ECO:0007669"/>
    <property type="project" value="InterPro"/>
</dbReference>
<proteinExistence type="inferred from homology"/>
<dbReference type="GO" id="GO:0032259">
    <property type="term" value="P:methylation"/>
    <property type="evidence" value="ECO:0007669"/>
    <property type="project" value="UniProtKB-KW"/>
</dbReference>
<dbReference type="RefSeq" id="WP_118483258.1">
    <property type="nucleotide sequence ID" value="NZ_QRUU01000008.1"/>
</dbReference>
<dbReference type="GO" id="GO:0005737">
    <property type="term" value="C:cytoplasm"/>
    <property type="evidence" value="ECO:0007669"/>
    <property type="project" value="UniProtKB-ARBA"/>
</dbReference>
<dbReference type="EMBL" id="QRUU01000008">
    <property type="protein sequence ID" value="RGR99072.1"/>
    <property type="molecule type" value="Genomic_DNA"/>
</dbReference>
<dbReference type="InterPro" id="IPR029028">
    <property type="entry name" value="Alpha/beta_knot_MTases"/>
</dbReference>
<dbReference type="SUPFAM" id="SSF55315">
    <property type="entry name" value="L30e-like"/>
    <property type="match status" value="1"/>
</dbReference>
<accession>A0A412GW30</accession>
<evidence type="ECO:0000313" key="5">
    <source>
        <dbReference type="EMBL" id="RGR99072.1"/>
    </source>
</evidence>
<dbReference type="AlphaFoldDB" id="A0A412GW30"/>
<dbReference type="InterPro" id="IPR053888">
    <property type="entry name" value="MRM3-like_sub_bind"/>
</dbReference>
<comment type="similarity">
    <text evidence="1">Belongs to the class IV-like SAM-binding methyltransferase superfamily. RNA methyltransferase TrmH family.</text>
</comment>
<organism evidence="5 6">
    <name type="scientific">Phocaeicola coprocola</name>
    <dbReference type="NCBI Taxonomy" id="310298"/>
    <lineage>
        <taxon>Bacteria</taxon>
        <taxon>Pseudomonadati</taxon>
        <taxon>Bacteroidota</taxon>
        <taxon>Bacteroidia</taxon>
        <taxon>Bacteroidales</taxon>
        <taxon>Bacteroidaceae</taxon>
        <taxon>Phocaeicola</taxon>
    </lineage>
</organism>
<keyword evidence="2 5" id="KW-0489">Methyltransferase</keyword>
<dbReference type="InterPro" id="IPR029064">
    <property type="entry name" value="Ribosomal_eL30-like_sf"/>
</dbReference>
<dbReference type="PANTHER" id="PTHR43191:SF2">
    <property type="entry name" value="RRNA METHYLTRANSFERASE 3, MITOCHONDRIAL"/>
    <property type="match status" value="1"/>
</dbReference>
<feature type="domain" description="RNA 2-O ribose methyltransferase substrate binding" evidence="4">
    <location>
        <begin position="26"/>
        <end position="93"/>
    </location>
</feature>
<dbReference type="GO" id="GO:0003723">
    <property type="term" value="F:RNA binding"/>
    <property type="evidence" value="ECO:0007669"/>
    <property type="project" value="InterPro"/>
</dbReference>